<dbReference type="AlphaFoldDB" id="A0A0G4HQP9"/>
<dbReference type="SUPFAM" id="SSF53474">
    <property type="entry name" value="alpha/beta-Hydrolases"/>
    <property type="match status" value="1"/>
</dbReference>
<reference evidence="2" key="1">
    <citation type="submission" date="2014-11" db="EMBL/GenBank/DDBJ databases">
        <authorList>
            <person name="Otto D Thomas"/>
            <person name="Naeem Raeece"/>
        </authorList>
    </citation>
    <scope>NUCLEOTIDE SEQUENCE</scope>
</reference>
<dbReference type="PANTHER" id="PTHR13617">
    <property type="entry name" value="PROTEIN ABHD18"/>
    <property type="match status" value="1"/>
</dbReference>
<protein>
    <submittedName>
        <fullName evidence="2">Uncharacterized protein</fullName>
    </submittedName>
</protein>
<sequence>MNFEDLLSRALGACDLAYHSLMALGNIDNSFNLFSQGLGDMQKWDKFKREVVGLIEKGPPPISVEWIQTSEKNFSGDATHKRGERDGSEPKGKDGKGSLKARQQQNGAYQTGMVTQIARFRSPLSHWLPEESAFAFFQYVHQQGGSSGLATGSGTKGMVVHCPGTGDEWFWMRRKLLAEPLLSKKGISSLIMMAPFYGKRRPSSQRLHYVPNLVDFKIQMVAGFVEAASVLRWLRGELDSLMLHKIPVGLTGMSLGAGTAICAGLMSPGDFALVPCMGSWNASPYVIGIVKNNIAWNVLRKDHLDPSLAFDELKECLEAVAIGEVAEHMPKEKIGRRVVIQVGVENDHFVPKEFTRAIEDFVAPYVGRGGSFEQRWLIGGHLTGYFFHSGGEICEAIGEAFDKMRERPRLDALTSALRCVTAAFHLDALLPHVHGQGRSSPSPRSKGGKSRASSGSLEEQEKEGNRNEGVVASQSTIETERLVSGEEMPPRVWQIQREGSAKSSKGSPNASNSLCAVALGSPLLWRHPSLSRHASPQDELGVSPSPVRCANELDALAEDFLKEVRGGKGVSGNETEAGGLGAPLAPAREVSHQMSLSFPDEPQGKSAA</sequence>
<organism evidence="2">
    <name type="scientific">Chromera velia CCMP2878</name>
    <dbReference type="NCBI Taxonomy" id="1169474"/>
    <lineage>
        <taxon>Eukaryota</taxon>
        <taxon>Sar</taxon>
        <taxon>Alveolata</taxon>
        <taxon>Colpodellida</taxon>
        <taxon>Chromeraceae</taxon>
        <taxon>Chromera</taxon>
    </lineage>
</organism>
<dbReference type="InterPro" id="IPR029058">
    <property type="entry name" value="AB_hydrolase_fold"/>
</dbReference>
<dbReference type="VEuPathDB" id="CryptoDB:Cvel_7981"/>
<dbReference type="Pfam" id="PF09752">
    <property type="entry name" value="ABHD18"/>
    <property type="match status" value="1"/>
</dbReference>
<gene>
    <name evidence="2" type="ORF">Cvel_7981</name>
</gene>
<dbReference type="PhylomeDB" id="A0A0G4HQP9"/>
<dbReference type="EMBL" id="CDMZ01003502">
    <property type="protein sequence ID" value="CEM46607.1"/>
    <property type="molecule type" value="Genomic_DNA"/>
</dbReference>
<feature type="region of interest" description="Disordered" evidence="1">
    <location>
        <begin position="434"/>
        <end position="490"/>
    </location>
</feature>
<name>A0A0G4HQP9_9ALVE</name>
<evidence type="ECO:0000256" key="1">
    <source>
        <dbReference type="SAM" id="MobiDB-lite"/>
    </source>
</evidence>
<dbReference type="PANTHER" id="PTHR13617:SF14">
    <property type="entry name" value="PROTEIN ABHD18"/>
    <property type="match status" value="1"/>
</dbReference>
<accession>A0A0G4HQP9</accession>
<feature type="compositionally biased region" description="Low complexity" evidence="1">
    <location>
        <begin position="437"/>
        <end position="456"/>
    </location>
</feature>
<feature type="compositionally biased region" description="Basic and acidic residues" evidence="1">
    <location>
        <begin position="78"/>
        <end position="97"/>
    </location>
</feature>
<dbReference type="Gene3D" id="3.40.50.1820">
    <property type="entry name" value="alpha/beta hydrolase"/>
    <property type="match status" value="1"/>
</dbReference>
<feature type="region of interest" description="Disordered" evidence="1">
    <location>
        <begin position="567"/>
        <end position="608"/>
    </location>
</feature>
<evidence type="ECO:0000313" key="2">
    <source>
        <dbReference type="EMBL" id="CEM46607.1"/>
    </source>
</evidence>
<feature type="region of interest" description="Disordered" evidence="1">
    <location>
        <begin position="73"/>
        <end position="106"/>
    </location>
</feature>
<proteinExistence type="predicted"/>
<dbReference type="InterPro" id="IPR019149">
    <property type="entry name" value="ABHD18"/>
</dbReference>